<gene>
    <name evidence="4" type="ORF">TCAL_10964</name>
</gene>
<dbReference type="InterPro" id="IPR003645">
    <property type="entry name" value="Fol_N"/>
</dbReference>
<dbReference type="Proteomes" id="UP000318571">
    <property type="component" value="Chromosome 12"/>
</dbReference>
<evidence type="ECO:0000313" key="4">
    <source>
        <dbReference type="EMBL" id="TRY80549.1"/>
    </source>
</evidence>
<keyword evidence="2" id="KW-0732">Signal</keyword>
<reference evidence="4 5" key="1">
    <citation type="journal article" date="2018" name="Nat. Ecol. Evol.">
        <title>Genomic signatures of mitonuclear coevolution across populations of Tigriopus californicus.</title>
        <authorList>
            <person name="Barreto F.S."/>
            <person name="Watson E.T."/>
            <person name="Lima T.G."/>
            <person name="Willett C.S."/>
            <person name="Edmands S."/>
            <person name="Li W."/>
            <person name="Burton R.S."/>
        </authorList>
    </citation>
    <scope>NUCLEOTIDE SEQUENCE [LARGE SCALE GENOMIC DNA]</scope>
    <source>
        <strain evidence="4 5">San Diego</strain>
    </source>
</reference>
<sequence>MNTPLGIIIVLAPFLGSLSVDAQYQKFGSKGRCPELSQRSPYECEGQVANCWSPGVPDLDCPGNGLCCDNGCVAKCLDYDPAPLRKPASYPKPLKKHHVPAKQYPKPAPQHKEALHHFPKRTAQKVYPLHPHLARGSPEQNTNCPAVTRKAQHECHGRTTHRCWSPGHPDTDCTGNGFCCFDGCANTCLRDNYQPPPPVRTTKRPSNPCHPSPCGPGTTCTVNGNGDPVCQCVGNLVPKPDTITGCGPECVIDPDCGYGLVCRSQQCVLKPDPCSPSPCGPGTTCRNDGNGNAICECQLGLIPKPDTITGCGPECDTDYDCSRGYICQSHKCVPKPDPCNPSPCGPRTTCTANHLGNPVCNCQPGFVPKPDTITGCGYECTKDAECYHKPGTVCMDYKCVPRADPCYPSPCGPGAYCLEGPKGNAICECEQGLIPKPDTVTGCGPQCVIDDDCPIGYVCQYNKCIERPDPCDPSPCGQGTSCEVDRNSNAICKCLPGLVPMADTIEGCGPECTVDPDCYHTFGSDYVCENQRCVEKADPCNPTPCGPGTSCEPNSRGFPICKCLGRLIPQPDTITGCGPECVVDPDCPAGYRCEYEQCVEKPDPCNPNPCGMMAICTPKGYDDYHCECPRGRFGDGFISCQQGECLKDADCPNDKACMDYFCISPCLMNSTCSAQDFCKVINHISVCGSNQGPPPEGRTPVVIGGRYNPVQPRPESRTNIVIGGQYSGSQRGSSSNCVGRRCGFSEGPRPSIVEARRRSHAGRPRVIGAQFNKK</sequence>
<dbReference type="AlphaFoldDB" id="A0A553PS95"/>
<feature type="domain" description="EGF-like" evidence="3">
    <location>
        <begin position="601"/>
        <end position="641"/>
    </location>
</feature>
<comment type="caution">
    <text evidence="4">The sequence shown here is derived from an EMBL/GenBank/DDBJ whole genome shotgun (WGS) entry which is preliminary data.</text>
</comment>
<dbReference type="SMART" id="SM00274">
    <property type="entry name" value="FOLN"/>
    <property type="match status" value="5"/>
</dbReference>
<evidence type="ECO:0000259" key="3">
    <source>
        <dbReference type="PROSITE" id="PS50026"/>
    </source>
</evidence>
<feature type="domain" description="EGF-like" evidence="3">
    <location>
        <begin position="270"/>
        <end position="312"/>
    </location>
</feature>
<feature type="chain" id="PRO_5021998212" description="EGF-like domain-containing protein" evidence="2">
    <location>
        <begin position="23"/>
        <end position="774"/>
    </location>
</feature>
<evidence type="ECO:0000256" key="2">
    <source>
        <dbReference type="SAM" id="SignalP"/>
    </source>
</evidence>
<keyword evidence="5" id="KW-1185">Reference proteome</keyword>
<dbReference type="SMART" id="SM00181">
    <property type="entry name" value="EGF"/>
    <property type="match status" value="7"/>
</dbReference>
<dbReference type="PANTHER" id="PTHR22963">
    <property type="entry name" value="ENDOGLIN-RELATED"/>
    <property type="match status" value="1"/>
</dbReference>
<name>A0A553PS95_TIGCA</name>
<dbReference type="Gene3D" id="2.10.25.10">
    <property type="entry name" value="Laminin"/>
    <property type="match status" value="1"/>
</dbReference>
<dbReference type="STRING" id="6832.A0A553PS95"/>
<evidence type="ECO:0000313" key="5">
    <source>
        <dbReference type="Proteomes" id="UP000318571"/>
    </source>
</evidence>
<feature type="domain" description="EGF-like" evidence="3">
    <location>
        <begin position="335"/>
        <end position="377"/>
    </location>
</feature>
<dbReference type="InterPro" id="IPR000742">
    <property type="entry name" value="EGF"/>
</dbReference>
<dbReference type="PANTHER" id="PTHR22963:SF39">
    <property type="entry name" value="DUMPY"/>
    <property type="match status" value="1"/>
</dbReference>
<dbReference type="OMA" id="CQVFEAC"/>
<dbReference type="EMBL" id="VCGU01000001">
    <property type="protein sequence ID" value="TRY80549.1"/>
    <property type="molecule type" value="Genomic_DNA"/>
</dbReference>
<organism evidence="4 5">
    <name type="scientific">Tigriopus californicus</name>
    <name type="common">Marine copepod</name>
    <dbReference type="NCBI Taxonomy" id="6832"/>
    <lineage>
        <taxon>Eukaryota</taxon>
        <taxon>Metazoa</taxon>
        <taxon>Ecdysozoa</taxon>
        <taxon>Arthropoda</taxon>
        <taxon>Crustacea</taxon>
        <taxon>Multicrustacea</taxon>
        <taxon>Hexanauplia</taxon>
        <taxon>Copepoda</taxon>
        <taxon>Harpacticoida</taxon>
        <taxon>Harpacticidae</taxon>
        <taxon>Tigriopus</taxon>
    </lineage>
</organism>
<comment type="caution">
    <text evidence="1">Lacks conserved residue(s) required for the propagation of feature annotation.</text>
</comment>
<dbReference type="OrthoDB" id="6343936at2759"/>
<evidence type="ECO:0000256" key="1">
    <source>
        <dbReference type="PROSITE-ProRule" id="PRU00076"/>
    </source>
</evidence>
<proteinExistence type="predicted"/>
<feature type="signal peptide" evidence="2">
    <location>
        <begin position="1"/>
        <end position="22"/>
    </location>
</feature>
<dbReference type="PROSITE" id="PS50026">
    <property type="entry name" value="EGF_3"/>
    <property type="match status" value="3"/>
</dbReference>
<accession>A0A553PS95</accession>
<keyword evidence="1" id="KW-0245">EGF-like domain</keyword>
<protein>
    <recommendedName>
        <fullName evidence="3">EGF-like domain-containing protein</fullName>
    </recommendedName>
</protein>